<feature type="chain" id="PRO_5044741674" description="Lipase domain-containing protein" evidence="5">
    <location>
        <begin position="22"/>
        <end position="348"/>
    </location>
</feature>
<dbReference type="FunFam" id="3.40.50.1820:FF:000076">
    <property type="entry name" value="phospholipase A1"/>
    <property type="match status" value="1"/>
</dbReference>
<keyword evidence="8" id="KW-1185">Reference proteome</keyword>
<name>A0ABD1DL96_CULPP</name>
<keyword evidence="5" id="KW-0732">Signal</keyword>
<dbReference type="PRINTS" id="PR00821">
    <property type="entry name" value="TAGLIPASE"/>
</dbReference>
<sequence length="348" mass="38756">MSFIELFKCFLLLKLIQSTVGAVIHPVDQEPNWVMIPTASGNFIWVHRKIVEAKTLAKRALEESDIRFIFYSRTNYTGYVHNLNGLTLLSGSVFDSSRPTRIIIHGWLNNGDSPLNEHLRKAYLYNWDYNVISVDWSACSSDLNYISATSCVRVVGQVVAKMLDYLHENRELSFRDVYLIGHSLGSHVAGIAGKLVQGGRIATIVALDPALPLFSVRKPENRVAEDDAEYVQVIHTNGGLLGFLEPIGTADFYPNGGRSQPGCGWNLLGICSHARAWQLFLDSLLEADEYLMAEPIASLDDIQSLGVNRISRAKLGGEPAAMAYGLYYIYTNAESPYFGFPVVEVNFR</sequence>
<dbReference type="Gene3D" id="3.40.50.1820">
    <property type="entry name" value="alpha/beta hydrolase"/>
    <property type="match status" value="1"/>
</dbReference>
<accession>A0ABD1DL96</accession>
<dbReference type="SUPFAM" id="SSF53474">
    <property type="entry name" value="alpha/beta-Hydrolases"/>
    <property type="match status" value="1"/>
</dbReference>
<dbReference type="GO" id="GO:0005576">
    <property type="term" value="C:extracellular region"/>
    <property type="evidence" value="ECO:0007669"/>
    <property type="project" value="UniProtKB-SubCell"/>
</dbReference>
<evidence type="ECO:0000256" key="2">
    <source>
        <dbReference type="ARBA" id="ARBA00010701"/>
    </source>
</evidence>
<comment type="similarity">
    <text evidence="2 4">Belongs to the AB hydrolase superfamily. Lipase family.</text>
</comment>
<protein>
    <recommendedName>
        <fullName evidence="6">Lipase domain-containing protein</fullName>
    </recommendedName>
</protein>
<dbReference type="AlphaFoldDB" id="A0ABD1DL96"/>
<evidence type="ECO:0000256" key="1">
    <source>
        <dbReference type="ARBA" id="ARBA00004613"/>
    </source>
</evidence>
<keyword evidence="3" id="KW-0964">Secreted</keyword>
<reference evidence="7 8" key="1">
    <citation type="submission" date="2024-05" db="EMBL/GenBank/DDBJ databases">
        <title>Culex pipiens pipiens assembly and annotation.</title>
        <authorList>
            <person name="Alout H."/>
            <person name="Durand T."/>
        </authorList>
    </citation>
    <scope>NUCLEOTIDE SEQUENCE [LARGE SCALE GENOMIC DNA]</scope>
    <source>
        <strain evidence="7">HA-2024</strain>
        <tissue evidence="7">Whole body</tissue>
    </source>
</reference>
<dbReference type="InterPro" id="IPR013818">
    <property type="entry name" value="Lipase"/>
</dbReference>
<evidence type="ECO:0000259" key="6">
    <source>
        <dbReference type="Pfam" id="PF00151"/>
    </source>
</evidence>
<dbReference type="Proteomes" id="UP001562425">
    <property type="component" value="Unassembled WGS sequence"/>
</dbReference>
<evidence type="ECO:0000313" key="8">
    <source>
        <dbReference type="Proteomes" id="UP001562425"/>
    </source>
</evidence>
<dbReference type="InterPro" id="IPR000734">
    <property type="entry name" value="TAG_lipase"/>
</dbReference>
<dbReference type="PANTHER" id="PTHR11610:SF150">
    <property type="entry name" value="FI01825P-RELATED"/>
    <property type="match status" value="1"/>
</dbReference>
<evidence type="ECO:0000313" key="7">
    <source>
        <dbReference type="EMBL" id="KAL1400521.1"/>
    </source>
</evidence>
<proteinExistence type="inferred from homology"/>
<dbReference type="CDD" id="cd00707">
    <property type="entry name" value="Pancreat_lipase_like"/>
    <property type="match status" value="1"/>
</dbReference>
<dbReference type="InterPro" id="IPR029058">
    <property type="entry name" value="AB_hydrolase_fold"/>
</dbReference>
<dbReference type="InterPro" id="IPR033906">
    <property type="entry name" value="Lipase_N"/>
</dbReference>
<comment type="subcellular location">
    <subcellularLocation>
        <location evidence="1">Secreted</location>
    </subcellularLocation>
</comment>
<comment type="caution">
    <text evidence="7">The sequence shown here is derived from an EMBL/GenBank/DDBJ whole genome shotgun (WGS) entry which is preliminary data.</text>
</comment>
<gene>
    <name evidence="7" type="ORF">pipiens_007362</name>
</gene>
<dbReference type="EMBL" id="JBEHCU010005220">
    <property type="protein sequence ID" value="KAL1400521.1"/>
    <property type="molecule type" value="Genomic_DNA"/>
</dbReference>
<dbReference type="Pfam" id="PF00151">
    <property type="entry name" value="Lipase"/>
    <property type="match status" value="1"/>
</dbReference>
<evidence type="ECO:0000256" key="3">
    <source>
        <dbReference type="ARBA" id="ARBA00022525"/>
    </source>
</evidence>
<evidence type="ECO:0000256" key="4">
    <source>
        <dbReference type="RuleBase" id="RU004262"/>
    </source>
</evidence>
<feature type="signal peptide" evidence="5">
    <location>
        <begin position="1"/>
        <end position="21"/>
    </location>
</feature>
<dbReference type="PANTHER" id="PTHR11610">
    <property type="entry name" value="LIPASE"/>
    <property type="match status" value="1"/>
</dbReference>
<evidence type="ECO:0000256" key="5">
    <source>
        <dbReference type="SAM" id="SignalP"/>
    </source>
</evidence>
<feature type="domain" description="Lipase" evidence="6">
    <location>
        <begin position="51"/>
        <end position="302"/>
    </location>
</feature>
<organism evidence="7 8">
    <name type="scientific">Culex pipiens pipiens</name>
    <name type="common">Northern house mosquito</name>
    <dbReference type="NCBI Taxonomy" id="38569"/>
    <lineage>
        <taxon>Eukaryota</taxon>
        <taxon>Metazoa</taxon>
        <taxon>Ecdysozoa</taxon>
        <taxon>Arthropoda</taxon>
        <taxon>Hexapoda</taxon>
        <taxon>Insecta</taxon>
        <taxon>Pterygota</taxon>
        <taxon>Neoptera</taxon>
        <taxon>Endopterygota</taxon>
        <taxon>Diptera</taxon>
        <taxon>Nematocera</taxon>
        <taxon>Culicoidea</taxon>
        <taxon>Culicidae</taxon>
        <taxon>Culicinae</taxon>
        <taxon>Culicini</taxon>
        <taxon>Culex</taxon>
        <taxon>Culex</taxon>
    </lineage>
</organism>